<protein>
    <submittedName>
        <fullName evidence="2">Uncharacterized protein</fullName>
    </submittedName>
</protein>
<evidence type="ECO:0000256" key="1">
    <source>
        <dbReference type="SAM" id="MobiDB-lite"/>
    </source>
</evidence>
<dbReference type="Proteomes" id="UP001147733">
    <property type="component" value="Unassembled WGS sequence"/>
</dbReference>
<dbReference type="AlphaFoldDB" id="A0A9W9PDP3"/>
<dbReference type="RefSeq" id="XP_056505545.1">
    <property type="nucleotide sequence ID" value="XM_056639788.1"/>
</dbReference>
<dbReference type="GeneID" id="81378955"/>
<feature type="region of interest" description="Disordered" evidence="1">
    <location>
        <begin position="38"/>
        <end position="104"/>
    </location>
</feature>
<proteinExistence type="predicted"/>
<organism evidence="2 3">
    <name type="scientific">Penicillium citrinum</name>
    <dbReference type="NCBI Taxonomy" id="5077"/>
    <lineage>
        <taxon>Eukaryota</taxon>
        <taxon>Fungi</taxon>
        <taxon>Dikarya</taxon>
        <taxon>Ascomycota</taxon>
        <taxon>Pezizomycotina</taxon>
        <taxon>Eurotiomycetes</taxon>
        <taxon>Eurotiomycetidae</taxon>
        <taxon>Eurotiales</taxon>
        <taxon>Aspergillaceae</taxon>
        <taxon>Penicillium</taxon>
    </lineage>
</organism>
<dbReference type="EMBL" id="JAPQKT010000001">
    <property type="protein sequence ID" value="KAJ5242541.1"/>
    <property type="molecule type" value="Genomic_DNA"/>
</dbReference>
<sequence>MFRIVVEGVKVNREEGTSNAVDELKDFAQLDISPIKYLESPGRGKKKHEVQAQEMQQDSKGKKAVNPSSSQAPCQSNDMRAISSRNQANTAETLDAQAPQTEINTQVEPVRTSAPYSGELKVFGIVVNVPLGLTTLISTTAALLAENTDALTVSKKRVGANL</sequence>
<gene>
    <name evidence="2" type="ORF">N7469_000868</name>
</gene>
<accession>A0A9W9PDP3</accession>
<evidence type="ECO:0000313" key="3">
    <source>
        <dbReference type="Proteomes" id="UP001147733"/>
    </source>
</evidence>
<feature type="compositionally biased region" description="Polar residues" evidence="1">
    <location>
        <begin position="66"/>
        <end position="104"/>
    </location>
</feature>
<reference evidence="2" key="2">
    <citation type="journal article" date="2023" name="IMA Fungus">
        <title>Comparative genomic study of the Penicillium genus elucidates a diverse pangenome and 15 lateral gene transfer events.</title>
        <authorList>
            <person name="Petersen C."/>
            <person name="Sorensen T."/>
            <person name="Nielsen M.R."/>
            <person name="Sondergaard T.E."/>
            <person name="Sorensen J.L."/>
            <person name="Fitzpatrick D.A."/>
            <person name="Frisvad J.C."/>
            <person name="Nielsen K.L."/>
        </authorList>
    </citation>
    <scope>NUCLEOTIDE SEQUENCE</scope>
    <source>
        <strain evidence="2">IBT 23319</strain>
    </source>
</reference>
<keyword evidence="3" id="KW-1185">Reference proteome</keyword>
<name>A0A9W9PDP3_PENCI</name>
<comment type="caution">
    <text evidence="2">The sequence shown here is derived from an EMBL/GenBank/DDBJ whole genome shotgun (WGS) entry which is preliminary data.</text>
</comment>
<reference evidence="2" key="1">
    <citation type="submission" date="2022-11" db="EMBL/GenBank/DDBJ databases">
        <authorList>
            <person name="Petersen C."/>
        </authorList>
    </citation>
    <scope>NUCLEOTIDE SEQUENCE</scope>
    <source>
        <strain evidence="2">IBT 23319</strain>
    </source>
</reference>
<evidence type="ECO:0000313" key="2">
    <source>
        <dbReference type="EMBL" id="KAJ5242541.1"/>
    </source>
</evidence>